<dbReference type="Proteomes" id="UP000637695">
    <property type="component" value="Unassembled WGS sequence"/>
</dbReference>
<dbReference type="EMBL" id="BMOY01000031">
    <property type="protein sequence ID" value="GGJ09886.1"/>
    <property type="molecule type" value="Genomic_DNA"/>
</dbReference>
<evidence type="ECO:0000259" key="6">
    <source>
        <dbReference type="Pfam" id="PF00425"/>
    </source>
</evidence>
<dbReference type="GO" id="GO:0008909">
    <property type="term" value="F:isochorismate synthase activity"/>
    <property type="evidence" value="ECO:0007669"/>
    <property type="project" value="UniProtKB-EC"/>
</dbReference>
<dbReference type="Gene3D" id="3.60.120.10">
    <property type="entry name" value="Anthranilate synthase"/>
    <property type="match status" value="1"/>
</dbReference>
<evidence type="ECO:0000256" key="2">
    <source>
        <dbReference type="ARBA" id="ARBA00005297"/>
    </source>
</evidence>
<organism evidence="7 8">
    <name type="scientific">Alicyclobacillus cellulosilyticus</name>
    <dbReference type="NCBI Taxonomy" id="1003997"/>
    <lineage>
        <taxon>Bacteria</taxon>
        <taxon>Bacillati</taxon>
        <taxon>Bacillota</taxon>
        <taxon>Bacilli</taxon>
        <taxon>Bacillales</taxon>
        <taxon>Alicyclobacillaceae</taxon>
        <taxon>Alicyclobacillus</taxon>
    </lineage>
</organism>
<comment type="caution">
    <text evidence="7">The sequence shown here is derived from an EMBL/GenBank/DDBJ whole genome shotgun (WGS) entry which is preliminary data.</text>
</comment>
<comment type="similarity">
    <text evidence="2">Belongs to the isochorismate synthase family.</text>
</comment>
<gene>
    <name evidence="7" type="ORF">GCM10010885_18770</name>
</gene>
<dbReference type="EC" id="5.4.4.2" evidence="3"/>
<dbReference type="InterPro" id="IPR005801">
    <property type="entry name" value="ADC_synthase"/>
</dbReference>
<evidence type="ECO:0000313" key="8">
    <source>
        <dbReference type="Proteomes" id="UP000637695"/>
    </source>
</evidence>
<proteinExistence type="inferred from homology"/>
<reference evidence="7" key="1">
    <citation type="journal article" date="2014" name="Int. J. Syst. Evol. Microbiol.">
        <title>Complete genome sequence of Corynebacterium casei LMG S-19264T (=DSM 44701T), isolated from a smear-ripened cheese.</title>
        <authorList>
            <consortium name="US DOE Joint Genome Institute (JGI-PGF)"/>
            <person name="Walter F."/>
            <person name="Albersmeier A."/>
            <person name="Kalinowski J."/>
            <person name="Ruckert C."/>
        </authorList>
    </citation>
    <scope>NUCLEOTIDE SEQUENCE</scope>
    <source>
        <strain evidence="7">JCM 18487</strain>
    </source>
</reference>
<comment type="catalytic activity">
    <reaction evidence="1">
        <text>chorismate = isochorismate</text>
        <dbReference type="Rhea" id="RHEA:18985"/>
        <dbReference type="ChEBI" id="CHEBI:29748"/>
        <dbReference type="ChEBI" id="CHEBI:29780"/>
        <dbReference type="EC" id="5.4.4.2"/>
    </reaction>
</comment>
<keyword evidence="4" id="KW-0413">Isomerase</keyword>
<dbReference type="AlphaFoldDB" id="A0A917KD59"/>
<sequence length="300" mass="32512">MPFAAAAVDRLWRMAAGETASASPDAAARAAWADMVSAATEAIRQGRYEKLVLARAAARPCPEANVWPAMAYLLSAQPGHDVFACSLGRQGVFLGAAPERLVDAAGSRVVVDCLAGTAPRGPDEETDARWASELLASPKQREEHAILVRWVQERLRPWSVRLSAPASPALRRLLHVQHLYTPLAVELSRRRHVLELVDRLHPTPAVAGVPQEAALQFIAAREAWPRGWYAGPVGWFGRQGDGRFAVALRSALWRGGWAYVYAGAGIVATSNPDLEYEETEWKMAPVLAALTWADRGGDGA</sequence>
<evidence type="ECO:0000313" key="7">
    <source>
        <dbReference type="EMBL" id="GGJ09886.1"/>
    </source>
</evidence>
<name>A0A917KD59_9BACL</name>
<protein>
    <recommendedName>
        <fullName evidence="3">isochorismate synthase</fullName>
        <ecNumber evidence="3">5.4.4.2</ecNumber>
    </recommendedName>
    <alternativeName>
        <fullName evidence="5">Isochorismate mutase</fullName>
    </alternativeName>
</protein>
<keyword evidence="8" id="KW-1185">Reference proteome</keyword>
<dbReference type="InterPro" id="IPR015890">
    <property type="entry name" value="Chorismate_C"/>
</dbReference>
<accession>A0A917KD59</accession>
<evidence type="ECO:0000256" key="3">
    <source>
        <dbReference type="ARBA" id="ARBA00012824"/>
    </source>
</evidence>
<dbReference type="PANTHER" id="PTHR42839:SF2">
    <property type="entry name" value="ISOCHORISMATE SYNTHASE ENTC"/>
    <property type="match status" value="1"/>
</dbReference>
<dbReference type="NCBIfam" id="TIGR00543">
    <property type="entry name" value="isochor_syn"/>
    <property type="match status" value="1"/>
</dbReference>
<reference evidence="7" key="2">
    <citation type="submission" date="2020-09" db="EMBL/GenBank/DDBJ databases">
        <authorList>
            <person name="Sun Q."/>
            <person name="Ohkuma M."/>
        </authorList>
    </citation>
    <scope>NUCLEOTIDE SEQUENCE</scope>
    <source>
        <strain evidence="7">JCM 18487</strain>
    </source>
</reference>
<dbReference type="InterPro" id="IPR004561">
    <property type="entry name" value="IsoChor_synthase"/>
</dbReference>
<evidence type="ECO:0000256" key="4">
    <source>
        <dbReference type="ARBA" id="ARBA00023235"/>
    </source>
</evidence>
<dbReference type="Pfam" id="PF00425">
    <property type="entry name" value="Chorismate_bind"/>
    <property type="match status" value="1"/>
</dbReference>
<evidence type="ECO:0000256" key="5">
    <source>
        <dbReference type="ARBA" id="ARBA00041564"/>
    </source>
</evidence>
<dbReference type="PANTHER" id="PTHR42839">
    <property type="entry name" value="ISOCHORISMATE SYNTHASE ENTC"/>
    <property type="match status" value="1"/>
</dbReference>
<evidence type="ECO:0000256" key="1">
    <source>
        <dbReference type="ARBA" id="ARBA00000799"/>
    </source>
</evidence>
<dbReference type="SUPFAM" id="SSF56322">
    <property type="entry name" value="ADC synthase"/>
    <property type="match status" value="1"/>
</dbReference>
<feature type="domain" description="Chorismate-utilising enzyme C-terminal" evidence="6">
    <location>
        <begin position="29"/>
        <end position="282"/>
    </location>
</feature>